<evidence type="ECO:0000256" key="1">
    <source>
        <dbReference type="SAM" id="MobiDB-lite"/>
    </source>
</evidence>
<protein>
    <submittedName>
        <fullName evidence="2">Uncharacterized protein</fullName>
    </submittedName>
</protein>
<evidence type="ECO:0000313" key="2">
    <source>
        <dbReference type="EMBL" id="RYO87620.1"/>
    </source>
</evidence>
<comment type="caution">
    <text evidence="2">The sequence shown here is derived from an EMBL/GenBank/DDBJ whole genome shotgun (WGS) entry which is preliminary data.</text>
</comment>
<sequence length="102" mass="10589">MPDPRRVSGACKSAPVLPVPCTDAPTPARQAIRPLALLATASRASSAPGFSSSGDKAAGALLAAGNGPVQRQPSTRRCRTRRDSGSWAPWRRSAGWIALALQ</sequence>
<gene>
    <name evidence="2" type="ORF">DL762_004164</name>
</gene>
<feature type="compositionally biased region" description="Low complexity" evidence="1">
    <location>
        <begin position="45"/>
        <end position="65"/>
    </location>
</feature>
<keyword evidence="3" id="KW-1185">Reference proteome</keyword>
<evidence type="ECO:0000313" key="3">
    <source>
        <dbReference type="Proteomes" id="UP000294003"/>
    </source>
</evidence>
<reference evidence="2 3" key="1">
    <citation type="submission" date="2018-06" db="EMBL/GenBank/DDBJ databases">
        <title>Complete Genomes of Monosporascus.</title>
        <authorList>
            <person name="Robinson A.J."/>
            <person name="Natvig D.O."/>
        </authorList>
    </citation>
    <scope>NUCLEOTIDE SEQUENCE [LARGE SCALE GENOMIC DNA]</scope>
    <source>
        <strain evidence="2 3">CBS 609.92</strain>
    </source>
</reference>
<dbReference type="Proteomes" id="UP000294003">
    <property type="component" value="Unassembled WGS sequence"/>
</dbReference>
<proteinExistence type="predicted"/>
<organism evidence="2 3">
    <name type="scientific">Monosporascus cannonballus</name>
    <dbReference type="NCBI Taxonomy" id="155416"/>
    <lineage>
        <taxon>Eukaryota</taxon>
        <taxon>Fungi</taxon>
        <taxon>Dikarya</taxon>
        <taxon>Ascomycota</taxon>
        <taxon>Pezizomycotina</taxon>
        <taxon>Sordariomycetes</taxon>
        <taxon>Xylariomycetidae</taxon>
        <taxon>Xylariales</taxon>
        <taxon>Xylariales incertae sedis</taxon>
        <taxon>Monosporascus</taxon>
    </lineage>
</organism>
<accession>A0ABY0H8J0</accession>
<feature type="region of interest" description="Disordered" evidence="1">
    <location>
        <begin position="45"/>
        <end position="87"/>
    </location>
</feature>
<dbReference type="EMBL" id="QJNS01000098">
    <property type="protein sequence ID" value="RYO87620.1"/>
    <property type="molecule type" value="Genomic_DNA"/>
</dbReference>
<name>A0ABY0H8J0_9PEZI</name>